<keyword evidence="1" id="KW-1133">Transmembrane helix</keyword>
<evidence type="ECO:0000313" key="2">
    <source>
        <dbReference type="EMBL" id="RJG38602.1"/>
    </source>
</evidence>
<gene>
    <name evidence="2" type="ORF">D1Z90_19015</name>
</gene>
<organism evidence="2 3">
    <name type="scientific">Motilimonas pumila</name>
    <dbReference type="NCBI Taxonomy" id="2303987"/>
    <lineage>
        <taxon>Bacteria</taxon>
        <taxon>Pseudomonadati</taxon>
        <taxon>Pseudomonadota</taxon>
        <taxon>Gammaproteobacteria</taxon>
        <taxon>Alteromonadales</taxon>
        <taxon>Alteromonadales genera incertae sedis</taxon>
        <taxon>Motilimonas</taxon>
    </lineage>
</organism>
<evidence type="ECO:0000313" key="3">
    <source>
        <dbReference type="Proteomes" id="UP000283255"/>
    </source>
</evidence>
<keyword evidence="3" id="KW-1185">Reference proteome</keyword>
<sequence>MQEVDPVHRESLCLGDVVISRFLSGIGAITLCISFLYLLVVFSSRSSFEIEEQLASPNKKYIATYYVAMKSGVTGWCKQRVAVSPEKIPFSVETEQSIHHHYLFTATCGAEIRLEWESNKLLVVYYSTLEHMFLSMSKTDILGEVEVVYKNIT</sequence>
<evidence type="ECO:0000256" key="1">
    <source>
        <dbReference type="SAM" id="Phobius"/>
    </source>
</evidence>
<keyword evidence="1" id="KW-0472">Membrane</keyword>
<dbReference type="AlphaFoldDB" id="A0A418Y9Y4"/>
<proteinExistence type="predicted"/>
<comment type="caution">
    <text evidence="2">The sequence shown here is derived from an EMBL/GenBank/DDBJ whole genome shotgun (WGS) entry which is preliminary data.</text>
</comment>
<keyword evidence="1" id="KW-0812">Transmembrane</keyword>
<dbReference type="EMBL" id="QZCH01000040">
    <property type="protein sequence ID" value="RJG38602.1"/>
    <property type="molecule type" value="Genomic_DNA"/>
</dbReference>
<name>A0A418Y9Y4_9GAMM</name>
<reference evidence="2 3" key="2">
    <citation type="submission" date="2019-01" db="EMBL/GenBank/DDBJ databases">
        <title>Motilimonas pumilus sp. nov., isolated from the gut of sea cucumber (Apostichopus japonicus).</title>
        <authorList>
            <person name="Wang F.-Q."/>
            <person name="Ren L.-H."/>
            <person name="Lin Y.-W."/>
            <person name="Sun G.-H."/>
            <person name="Du Z.-J."/>
            <person name="Zhao J.-X."/>
            <person name="Liu X.-J."/>
            <person name="Liu L.-J."/>
        </authorList>
    </citation>
    <scope>NUCLEOTIDE SEQUENCE [LARGE SCALE GENOMIC DNA]</scope>
    <source>
        <strain evidence="2 3">PLHSC7-2</strain>
    </source>
</reference>
<feature type="transmembrane region" description="Helical" evidence="1">
    <location>
        <begin position="22"/>
        <end position="42"/>
    </location>
</feature>
<dbReference type="Proteomes" id="UP000283255">
    <property type="component" value="Unassembled WGS sequence"/>
</dbReference>
<reference evidence="2 3" key="1">
    <citation type="submission" date="2018-09" db="EMBL/GenBank/DDBJ databases">
        <authorList>
            <person name="Wang F."/>
        </authorList>
    </citation>
    <scope>NUCLEOTIDE SEQUENCE [LARGE SCALE GENOMIC DNA]</scope>
    <source>
        <strain evidence="2 3">PLHSC7-2</strain>
    </source>
</reference>
<accession>A0A418Y9Y4</accession>
<protein>
    <submittedName>
        <fullName evidence="2">Uncharacterized protein</fullName>
    </submittedName>
</protein>